<protein>
    <submittedName>
        <fullName evidence="9">UL21</fullName>
    </submittedName>
</protein>
<gene>
    <name evidence="9" type="primary">UL21</name>
</gene>
<name>Q2QBF6_CHV16</name>
<organism evidence="9 10">
    <name type="scientific">Cercopithecine herpesvirus 16</name>
    <name type="common">CeHV-16</name>
    <name type="synonym">Herpesvirus papio 2</name>
    <dbReference type="NCBI Taxonomy" id="340907"/>
    <lineage>
        <taxon>Viruses</taxon>
        <taxon>Duplodnaviria</taxon>
        <taxon>Heunggongvirae</taxon>
        <taxon>Peploviricota</taxon>
        <taxon>Herviviricetes</taxon>
        <taxon>Herpesvirales</taxon>
        <taxon>Orthoherpesviridae</taxon>
        <taxon>Alphaherpesvirinae</taxon>
        <taxon>Simplexvirus</taxon>
        <taxon>Simplexvirus papiinealpha2</taxon>
    </lineage>
</organism>
<comment type="subcellular location">
    <subcellularLocation>
        <location evidence="2">Host cytoplasm</location>
    </subcellularLocation>
    <subcellularLocation>
        <location evidence="1">Host nucleus</location>
    </subcellularLocation>
    <subcellularLocation>
        <location evidence="3">Virion tegument</location>
    </subcellularLocation>
</comment>
<sequence length="528" mass="56647">MELAYASTAHHRGVVFYLTADGNRAYFVCGGCVYSVCRPRDRRPGEIAKFGLVVRGTGPDDRVVANYVRSELRRRGLSDVRPVGEHEVFLDSVCLLHPDVSAEADVVNAADAEVVDECLAQYLTSLRTSPGVVVTGVRVRTQDKTLELFELPAIVNSASRFVYTPSPYAFALAQAHLPRLPASLERLTDGLFDGIPVPRPPLDGEPAAGRTDVLITGQRSARPIAGSLAGARGAKRTTVSEFVQVKHIDRVRRPDAPPGPPPPPAALPPAATPDDLWTVFVGGKRALGAASPTDDYLTREEDRARRVFGEQAWKLFGSEGAPRPFLGAARALTPLQKLATAYFLVHREKRSPVFPALVAIVRAHLRHRDVAVPPTDEPFLADAVNEIFRDALALGAVAERLLMFDVLPPRELPVGSDARPDAETVLRVAAAQRGDDPGDAPMPPSPAHATFVGAFAELVYAGRGRLAAATQVARMTGVTSLVLAVEDVNRLSAFDRGLVGATTRTRVAAYLAALLAAQLVRARHGQAV</sequence>
<reference evidence="9 10" key="1">
    <citation type="journal article" date="2006" name="J. Virol.">
        <title>The complete genome sequence of herpesvirus papio 2 (Cercopithecine herpesvirus 16) shows evidence of recombination events among various progenitor herpesviruses.</title>
        <authorList>
            <person name="Tyler S.D."/>
            <person name="Severini A."/>
        </authorList>
    </citation>
    <scope>NUCLEOTIDE SEQUENCE [LARGE SCALE GENOMIC DNA]</scope>
    <source>
        <strain evidence="9">X313</strain>
    </source>
</reference>
<evidence type="ECO:0000256" key="3">
    <source>
        <dbReference type="ARBA" id="ARBA00004535"/>
    </source>
</evidence>
<evidence type="ECO:0000256" key="2">
    <source>
        <dbReference type="ARBA" id="ARBA00004192"/>
    </source>
</evidence>
<evidence type="ECO:0000313" key="9">
    <source>
        <dbReference type="EMBL" id="ABA29274.1"/>
    </source>
</evidence>
<dbReference type="GeneID" id="3850180"/>
<keyword evidence="4" id="KW-1048">Host nucleus</keyword>
<evidence type="ECO:0000256" key="1">
    <source>
        <dbReference type="ARBA" id="ARBA00004147"/>
    </source>
</evidence>
<evidence type="ECO:0000256" key="4">
    <source>
        <dbReference type="ARBA" id="ARBA00022562"/>
    </source>
</evidence>
<organismHost>
    <name type="scientific">Macaca fascicularis</name>
    <name type="common">Crab-eating macaque</name>
    <name type="synonym">Cynomolgus monkey</name>
    <dbReference type="NCBI Taxonomy" id="9541"/>
</organismHost>
<organismHost>
    <name type="scientific">Macaca mulatta</name>
    <name type="common">Rhesus macaque</name>
    <dbReference type="NCBI Taxonomy" id="9544"/>
</organismHost>
<keyword evidence="5" id="KW-0920">Virion tegument</keyword>
<organismHost>
    <name type="scientific">Homo sapiens</name>
    <name type="common">Human</name>
    <dbReference type="NCBI Taxonomy" id="9606"/>
</organismHost>
<dbReference type="GO" id="GO:0019033">
    <property type="term" value="C:viral tegument"/>
    <property type="evidence" value="ECO:0007669"/>
    <property type="project" value="UniProtKB-SubCell"/>
</dbReference>
<keyword evidence="7" id="KW-1035">Host cytoplasm</keyword>
<dbReference type="RefSeq" id="YP_443867.1">
    <property type="nucleotide sequence ID" value="NC_007653.1"/>
</dbReference>
<accession>Q2QBF6</accession>
<evidence type="ECO:0000256" key="7">
    <source>
        <dbReference type="ARBA" id="ARBA00023200"/>
    </source>
</evidence>
<dbReference type="Pfam" id="PF03252">
    <property type="entry name" value="Herpes_UL21"/>
    <property type="match status" value="1"/>
</dbReference>
<organismHost>
    <name type="scientific">Macaca nemestrina</name>
    <name type="common">Pig-tailed macaque</name>
    <dbReference type="NCBI Taxonomy" id="9545"/>
</organismHost>
<evidence type="ECO:0000256" key="8">
    <source>
        <dbReference type="SAM" id="MobiDB-lite"/>
    </source>
</evidence>
<dbReference type="Proteomes" id="UP000132309">
    <property type="component" value="Segment"/>
</dbReference>
<feature type="compositionally biased region" description="Pro residues" evidence="8">
    <location>
        <begin position="256"/>
        <end position="271"/>
    </location>
</feature>
<evidence type="ECO:0000256" key="6">
    <source>
        <dbReference type="ARBA" id="ARBA00022844"/>
    </source>
</evidence>
<dbReference type="GO" id="GO:0030430">
    <property type="term" value="C:host cell cytoplasm"/>
    <property type="evidence" value="ECO:0007669"/>
    <property type="project" value="UniProtKB-SubCell"/>
</dbReference>
<evidence type="ECO:0000256" key="5">
    <source>
        <dbReference type="ARBA" id="ARBA00022580"/>
    </source>
</evidence>
<dbReference type="EMBL" id="DQ149153">
    <property type="protein sequence ID" value="ABA29274.1"/>
    <property type="molecule type" value="Genomic_DNA"/>
</dbReference>
<organismHost>
    <name type="scientific">Macaca leonina</name>
    <name type="common">Northern pig-tailed macaque</name>
    <name type="synonym">Macaca nemestrina leonina</name>
    <dbReference type="NCBI Taxonomy" id="90387"/>
</organismHost>
<feature type="region of interest" description="Disordered" evidence="8">
    <location>
        <begin position="249"/>
        <end position="272"/>
    </location>
</feature>
<proteinExistence type="predicted"/>
<dbReference type="InterPro" id="IPR004936">
    <property type="entry name" value="Herpes_UL21"/>
</dbReference>
<dbReference type="KEGG" id="vg:3850180"/>
<evidence type="ECO:0000313" key="10">
    <source>
        <dbReference type="Proteomes" id="UP000132309"/>
    </source>
</evidence>
<dbReference type="GO" id="GO:0042025">
    <property type="term" value="C:host cell nucleus"/>
    <property type="evidence" value="ECO:0007669"/>
    <property type="project" value="UniProtKB-SubCell"/>
</dbReference>
<keyword evidence="6" id="KW-0946">Virion</keyword>
<keyword evidence="10" id="KW-1185">Reference proteome</keyword>